<evidence type="ECO:0000256" key="6">
    <source>
        <dbReference type="SAM" id="SignalP"/>
    </source>
</evidence>
<dbReference type="GO" id="GO:0008970">
    <property type="term" value="F:phospholipase A1 activity"/>
    <property type="evidence" value="ECO:0007669"/>
    <property type="project" value="UniProtKB-UniRule"/>
</dbReference>
<evidence type="ECO:0000313" key="8">
    <source>
        <dbReference type="Proteomes" id="UP001652623"/>
    </source>
</evidence>
<dbReference type="CDD" id="cd00519">
    <property type="entry name" value="Lipase_3"/>
    <property type="match status" value="1"/>
</dbReference>
<keyword evidence="3 5" id="KW-0442">Lipid degradation</keyword>
<sequence>MDSKILLGATCLLFILAGFNCDVKNYAAKADIQKVDIGSIAKRWRNLSGEYDWDGLLDPLDVDLRSYIIHYGDRIQAILDSFISDKRSRNIGLPRYIKKHFFSKVGLVNGNPYDYEVVRYLYASTLDSRSPQYPVPPENVAGYSNWVGYVAVSTDYGSVALGRRDIVIAIRGTTKDEEWYLKYLLELVPASDIFGTEYNPKLQKGRYVYYVTADPGSAFNSISFRDQVLSTVRELVDKYRDEEVSITVTGHSMGGAFVTIIASDIAYNGYNKPTNQTNIAFPVTGFAIANSPVGDEGFVKVYNTIENLHILRIANLNDSNPDFPNSTYGYYHVGTKLVIDSLQSPYLKDAINTVHQLQVYLHTIAGTQGSAGGFKLEVDRDLVLLNKALDAVKDSYNITARWWGEKNKNFVQLDNGTWVVDIDREIDEYEPLSSIVTGKMGLCSM</sequence>
<feature type="signal peptide" evidence="6">
    <location>
        <begin position="1"/>
        <end position="21"/>
    </location>
</feature>
<dbReference type="SUPFAM" id="SSF53474">
    <property type="entry name" value="alpha/beta-Hydrolases"/>
    <property type="match status" value="1"/>
</dbReference>
<dbReference type="PANTHER" id="PTHR31828">
    <property type="entry name" value="PHOSPHOLIPASE A1-IIGAMMA"/>
    <property type="match status" value="1"/>
</dbReference>
<dbReference type="Proteomes" id="UP001652623">
    <property type="component" value="Chromosome 6"/>
</dbReference>
<name>A0A6P3YWQ1_ZIZJJ</name>
<dbReference type="GeneID" id="107405843"/>
<evidence type="ECO:0000256" key="3">
    <source>
        <dbReference type="ARBA" id="ARBA00022963"/>
    </source>
</evidence>
<evidence type="ECO:0000313" key="9">
    <source>
        <dbReference type="RefSeq" id="XP_015868422.2"/>
    </source>
</evidence>
<dbReference type="InterPro" id="IPR033556">
    <property type="entry name" value="PLA"/>
</dbReference>
<evidence type="ECO:0000256" key="1">
    <source>
        <dbReference type="ARBA" id="ARBA00010701"/>
    </source>
</evidence>
<dbReference type="AlphaFoldDB" id="A0A6P3YWQ1"/>
<dbReference type="GO" id="GO:0016042">
    <property type="term" value="P:lipid catabolic process"/>
    <property type="evidence" value="ECO:0007669"/>
    <property type="project" value="UniProtKB-UniRule"/>
</dbReference>
<evidence type="ECO:0000256" key="5">
    <source>
        <dbReference type="RuleBase" id="RU367093"/>
    </source>
</evidence>
<evidence type="ECO:0000256" key="4">
    <source>
        <dbReference type="ARBA" id="ARBA00023098"/>
    </source>
</evidence>
<feature type="chain" id="PRO_5046612688" description="Phospholipase A1" evidence="6">
    <location>
        <begin position="22"/>
        <end position="445"/>
    </location>
</feature>
<organism evidence="8 9">
    <name type="scientific">Ziziphus jujuba</name>
    <name type="common">Chinese jujube</name>
    <name type="synonym">Ziziphus sativa</name>
    <dbReference type="NCBI Taxonomy" id="326968"/>
    <lineage>
        <taxon>Eukaryota</taxon>
        <taxon>Viridiplantae</taxon>
        <taxon>Streptophyta</taxon>
        <taxon>Embryophyta</taxon>
        <taxon>Tracheophyta</taxon>
        <taxon>Spermatophyta</taxon>
        <taxon>Magnoliopsida</taxon>
        <taxon>eudicotyledons</taxon>
        <taxon>Gunneridae</taxon>
        <taxon>Pentapetalae</taxon>
        <taxon>rosids</taxon>
        <taxon>fabids</taxon>
        <taxon>Rosales</taxon>
        <taxon>Rhamnaceae</taxon>
        <taxon>Paliureae</taxon>
        <taxon>Ziziphus</taxon>
    </lineage>
</organism>
<dbReference type="InParanoid" id="A0A6P3YWQ1"/>
<keyword evidence="2 5" id="KW-0378">Hydrolase</keyword>
<dbReference type="EC" id="3.1.1.-" evidence="5"/>
<accession>A0A6P3YWQ1</accession>
<dbReference type="Pfam" id="PF01764">
    <property type="entry name" value="Lipase_3"/>
    <property type="match status" value="1"/>
</dbReference>
<evidence type="ECO:0000259" key="7">
    <source>
        <dbReference type="Pfam" id="PF01764"/>
    </source>
</evidence>
<gene>
    <name evidence="9" type="primary">LOC107405843</name>
</gene>
<dbReference type="PANTHER" id="PTHR31828:SF20">
    <property type="entry name" value="PHOSPHOLIPASE A1"/>
    <property type="match status" value="1"/>
</dbReference>
<keyword evidence="4 5" id="KW-0443">Lipid metabolism</keyword>
<keyword evidence="6" id="KW-0732">Signal</keyword>
<comment type="function">
    <text evidence="5">Acylhydrolase that catalyzes the hydrolysis of phospholipids at the sn-1 position.</text>
</comment>
<comment type="similarity">
    <text evidence="1 5">Belongs to the AB hydrolase superfamily. Lipase family.</text>
</comment>
<feature type="domain" description="Fungal lipase-type" evidence="7">
    <location>
        <begin position="167"/>
        <end position="325"/>
    </location>
</feature>
<protein>
    <recommendedName>
        <fullName evidence="5">Phospholipase A1</fullName>
        <ecNumber evidence="5">3.1.1.-</ecNumber>
    </recommendedName>
</protein>
<dbReference type="KEGG" id="zju:107405843"/>
<proteinExistence type="inferred from homology"/>
<reference evidence="9" key="1">
    <citation type="submission" date="2025-08" db="UniProtKB">
        <authorList>
            <consortium name="RefSeq"/>
        </authorList>
    </citation>
    <scope>IDENTIFICATION</scope>
    <source>
        <tissue evidence="9">Seedling</tissue>
    </source>
</reference>
<dbReference type="Gene3D" id="3.40.50.1820">
    <property type="entry name" value="alpha/beta hydrolase"/>
    <property type="match status" value="1"/>
</dbReference>
<dbReference type="InterPro" id="IPR029058">
    <property type="entry name" value="AB_hydrolase_fold"/>
</dbReference>
<keyword evidence="8" id="KW-1185">Reference proteome</keyword>
<dbReference type="InterPro" id="IPR002921">
    <property type="entry name" value="Fungal_lipase-type"/>
</dbReference>
<evidence type="ECO:0000256" key="2">
    <source>
        <dbReference type="ARBA" id="ARBA00022801"/>
    </source>
</evidence>
<dbReference type="RefSeq" id="XP_015868422.2">
    <property type="nucleotide sequence ID" value="XM_016012936.4"/>
</dbReference>
<dbReference type="GO" id="GO:0005737">
    <property type="term" value="C:cytoplasm"/>
    <property type="evidence" value="ECO:0007669"/>
    <property type="project" value="UniProtKB-ARBA"/>
</dbReference>